<keyword evidence="6" id="KW-1185">Reference proteome</keyword>
<dbReference type="GO" id="GO:0051087">
    <property type="term" value="F:protein-folding chaperone binding"/>
    <property type="evidence" value="ECO:0007669"/>
    <property type="project" value="TreeGrafter"/>
</dbReference>
<dbReference type="PANTHER" id="PTHR21431">
    <property type="entry name" value="PREFOLDIN SUBUNIT 6"/>
    <property type="match status" value="1"/>
</dbReference>
<dbReference type="GO" id="GO:0051082">
    <property type="term" value="F:unfolded protein binding"/>
    <property type="evidence" value="ECO:0007669"/>
    <property type="project" value="InterPro"/>
</dbReference>
<protein>
    <recommendedName>
        <fullName evidence="5">Probable prefoldin subunit 6</fullName>
    </recommendedName>
</protein>
<dbReference type="GO" id="GO:0051131">
    <property type="term" value="P:chaperone-mediated protein complex assembly"/>
    <property type="evidence" value="ECO:0007669"/>
    <property type="project" value="TreeGrafter"/>
</dbReference>
<evidence type="ECO:0000256" key="2">
    <source>
        <dbReference type="ARBA" id="ARBA00011695"/>
    </source>
</evidence>
<comment type="function">
    <text evidence="4">Binds specifically to cytosolic chaperonin (c-CPN) and transfers target proteins to it. Binds to nascent polypeptide chain and promotes folding in an environment in which there are many competing pathways for nonnative proteins. Required for positioning of the mitotic spindle.</text>
</comment>
<dbReference type="Gene3D" id="1.10.287.370">
    <property type="match status" value="1"/>
</dbReference>
<sequence length="119" mass="14007">MSDTLKAKFEEELNKFKQVEKDREKYISNRQQLESQLTENNLVKTEFDLLDEDARVYKLIGAVLVRQDLAEARANVDKRLEYISAEIKRVDDNLSDFAEKTKIHKEKLVALQESFKRSQ</sequence>
<keyword evidence="3" id="KW-0143">Chaperone</keyword>
<dbReference type="InterPro" id="IPR002777">
    <property type="entry name" value="PFD_beta-like"/>
</dbReference>
<accession>A0A1I7XLG2</accession>
<dbReference type="GO" id="GO:0005737">
    <property type="term" value="C:cytoplasm"/>
    <property type="evidence" value="ECO:0007669"/>
    <property type="project" value="TreeGrafter"/>
</dbReference>
<evidence type="ECO:0000256" key="1">
    <source>
        <dbReference type="ARBA" id="ARBA00008045"/>
    </source>
</evidence>
<comment type="subunit">
    <text evidence="2">Heterohexamer of two PFD-alpha type and four PFD-beta type subunits.</text>
</comment>
<dbReference type="FunFam" id="1.10.287.370:FF:000003">
    <property type="entry name" value="Prefoldin subunit 6"/>
    <property type="match status" value="1"/>
</dbReference>
<dbReference type="WBParaSite" id="Hba_18346">
    <property type="protein sequence ID" value="Hba_18346"/>
    <property type="gene ID" value="Hba_18346"/>
</dbReference>
<dbReference type="PANTHER" id="PTHR21431:SF0">
    <property type="entry name" value="PREFOLDIN SUBUNIT 6"/>
    <property type="match status" value="1"/>
</dbReference>
<reference evidence="7" key="1">
    <citation type="submission" date="2016-11" db="UniProtKB">
        <authorList>
            <consortium name="WormBaseParasite"/>
        </authorList>
    </citation>
    <scope>IDENTIFICATION</scope>
</reference>
<comment type="similarity">
    <text evidence="1">Belongs to the prefoldin subunit beta family.</text>
</comment>
<evidence type="ECO:0000256" key="3">
    <source>
        <dbReference type="ARBA" id="ARBA00023186"/>
    </source>
</evidence>
<dbReference type="GO" id="GO:0016272">
    <property type="term" value="C:prefoldin complex"/>
    <property type="evidence" value="ECO:0007669"/>
    <property type="project" value="InterPro"/>
</dbReference>
<evidence type="ECO:0000313" key="6">
    <source>
        <dbReference type="Proteomes" id="UP000095283"/>
    </source>
</evidence>
<dbReference type="InterPro" id="IPR009053">
    <property type="entry name" value="Prefoldin"/>
</dbReference>
<dbReference type="SUPFAM" id="SSF46579">
    <property type="entry name" value="Prefoldin"/>
    <property type="match status" value="1"/>
</dbReference>
<name>A0A1I7XLG2_HETBA</name>
<evidence type="ECO:0000313" key="7">
    <source>
        <dbReference type="WBParaSite" id="Hba_18346"/>
    </source>
</evidence>
<dbReference type="AlphaFoldDB" id="A0A1I7XLG2"/>
<dbReference type="Proteomes" id="UP000095283">
    <property type="component" value="Unplaced"/>
</dbReference>
<dbReference type="CDD" id="cd23161">
    <property type="entry name" value="Prefoldin_6"/>
    <property type="match status" value="1"/>
</dbReference>
<dbReference type="Pfam" id="PF01920">
    <property type="entry name" value="Prefoldin_2"/>
    <property type="match status" value="1"/>
</dbReference>
<proteinExistence type="inferred from homology"/>
<evidence type="ECO:0000256" key="5">
    <source>
        <dbReference type="ARBA" id="ARBA00072592"/>
    </source>
</evidence>
<dbReference type="GO" id="GO:0006457">
    <property type="term" value="P:protein folding"/>
    <property type="evidence" value="ECO:0007669"/>
    <property type="project" value="InterPro"/>
</dbReference>
<evidence type="ECO:0000256" key="4">
    <source>
        <dbReference type="ARBA" id="ARBA00058726"/>
    </source>
</evidence>
<organism evidence="6 7">
    <name type="scientific">Heterorhabditis bacteriophora</name>
    <name type="common">Entomopathogenic nematode worm</name>
    <dbReference type="NCBI Taxonomy" id="37862"/>
    <lineage>
        <taxon>Eukaryota</taxon>
        <taxon>Metazoa</taxon>
        <taxon>Ecdysozoa</taxon>
        <taxon>Nematoda</taxon>
        <taxon>Chromadorea</taxon>
        <taxon>Rhabditida</taxon>
        <taxon>Rhabditina</taxon>
        <taxon>Rhabditomorpha</taxon>
        <taxon>Strongyloidea</taxon>
        <taxon>Heterorhabditidae</taxon>
        <taxon>Heterorhabditis</taxon>
    </lineage>
</organism>